<dbReference type="PRINTS" id="PR00120">
    <property type="entry name" value="HATPASE"/>
</dbReference>
<dbReference type="AlphaFoldDB" id="X0PB72"/>
<accession>X0PB72</accession>
<dbReference type="SUPFAM" id="SSF56784">
    <property type="entry name" value="HAD-like"/>
    <property type="match status" value="1"/>
</dbReference>
<dbReference type="EMBL" id="BAKI01000020">
    <property type="protein sequence ID" value="GAF36953.1"/>
    <property type="molecule type" value="Genomic_DNA"/>
</dbReference>
<dbReference type="InterPro" id="IPR001757">
    <property type="entry name" value="P_typ_ATPase"/>
</dbReference>
<dbReference type="GO" id="GO:0016020">
    <property type="term" value="C:membrane"/>
    <property type="evidence" value="ECO:0007669"/>
    <property type="project" value="InterPro"/>
</dbReference>
<protein>
    <recommendedName>
        <fullName evidence="3">Cd(2+)-exporting ATPase</fullName>
        <ecNumber evidence="3">7.2.2.21</ecNumber>
    </recommendedName>
</protein>
<comment type="caution">
    <text evidence="5">The sequence shown here is derived from an EMBL/GenBank/DDBJ whole genome shotgun (WGS) entry which is preliminary data.</text>
</comment>
<dbReference type="InterPro" id="IPR051014">
    <property type="entry name" value="Cation_Transport_ATPase_IB"/>
</dbReference>
<dbReference type="InterPro" id="IPR023214">
    <property type="entry name" value="HAD_sf"/>
</dbReference>
<dbReference type="PANTHER" id="PTHR48085">
    <property type="entry name" value="CADMIUM/ZINC-TRANSPORTING ATPASE HMA2-RELATED"/>
    <property type="match status" value="1"/>
</dbReference>
<comment type="catalytic activity">
    <reaction evidence="4">
        <text>Cd(2+)(in) + ATP + H2O = Cd(2+)(out) + ADP + phosphate + H(+)</text>
        <dbReference type="Rhea" id="RHEA:12132"/>
        <dbReference type="ChEBI" id="CHEBI:15377"/>
        <dbReference type="ChEBI" id="CHEBI:15378"/>
        <dbReference type="ChEBI" id="CHEBI:30616"/>
        <dbReference type="ChEBI" id="CHEBI:43474"/>
        <dbReference type="ChEBI" id="CHEBI:48775"/>
        <dbReference type="ChEBI" id="CHEBI:456216"/>
        <dbReference type="EC" id="7.2.2.21"/>
    </reaction>
</comment>
<proteinExistence type="inferred from homology"/>
<sequence>MERLHQLGVKQIMMISGDRQPIAQQIADKVGIDKVYAEKLPKEKIAVLDQLDNTERPVCMVGDGVNDAPSLATADVGIAMGLMVPPLPVNRQMP</sequence>
<evidence type="ECO:0000313" key="5">
    <source>
        <dbReference type="EMBL" id="GAF36953.1"/>
    </source>
</evidence>
<dbReference type="eggNOG" id="COG2217">
    <property type="taxonomic scope" value="Bacteria"/>
</dbReference>
<dbReference type="Proteomes" id="UP000019488">
    <property type="component" value="Unassembled WGS sequence"/>
</dbReference>
<organism evidence="5 6">
    <name type="scientific">Lentilactobacillus farraginis DSM 18382 = JCM 14108</name>
    <dbReference type="NCBI Taxonomy" id="1423743"/>
    <lineage>
        <taxon>Bacteria</taxon>
        <taxon>Bacillati</taxon>
        <taxon>Bacillota</taxon>
        <taxon>Bacilli</taxon>
        <taxon>Lactobacillales</taxon>
        <taxon>Lactobacillaceae</taxon>
        <taxon>Lentilactobacillus</taxon>
    </lineage>
</organism>
<keyword evidence="2" id="KW-0104">Cadmium</keyword>
<reference evidence="5" key="1">
    <citation type="journal article" date="2014" name="Genome Announc.">
        <title>Draft Genome Sequences of Two Lactobacillus Strains, L. farraginis JCM 14108T and L. composti JCM 14202T, Isolated from Compost of Distilled Shochu Residue.</title>
        <authorList>
            <person name="Yuki M."/>
            <person name="Oshima K."/>
            <person name="Suda W."/>
            <person name="Kitahara M."/>
            <person name="Kitamura K."/>
            <person name="Iida T."/>
            <person name="Hattori M."/>
            <person name="Ohkuma M."/>
        </authorList>
    </citation>
    <scope>NUCLEOTIDE SEQUENCE [LARGE SCALE GENOMIC DNA]</scope>
    <source>
        <strain evidence="5">JCM 14108</strain>
    </source>
</reference>
<evidence type="ECO:0000256" key="1">
    <source>
        <dbReference type="ARBA" id="ARBA00006024"/>
    </source>
</evidence>
<dbReference type="EC" id="7.2.2.21" evidence="3"/>
<dbReference type="GO" id="GO:0005524">
    <property type="term" value="F:ATP binding"/>
    <property type="evidence" value="ECO:0007669"/>
    <property type="project" value="InterPro"/>
</dbReference>
<dbReference type="GO" id="GO:0008551">
    <property type="term" value="F:P-type cadmium transporter activity"/>
    <property type="evidence" value="ECO:0007669"/>
    <property type="project" value="UniProtKB-EC"/>
</dbReference>
<dbReference type="Gene3D" id="3.40.50.1000">
    <property type="entry name" value="HAD superfamily/HAD-like"/>
    <property type="match status" value="1"/>
</dbReference>
<dbReference type="GO" id="GO:0016887">
    <property type="term" value="F:ATP hydrolysis activity"/>
    <property type="evidence" value="ECO:0007669"/>
    <property type="project" value="InterPro"/>
</dbReference>
<name>X0PB72_9LACO</name>
<evidence type="ECO:0000256" key="4">
    <source>
        <dbReference type="ARBA" id="ARBA00049338"/>
    </source>
</evidence>
<dbReference type="PANTHER" id="PTHR48085:SF5">
    <property type="entry name" value="CADMIUM_ZINC-TRANSPORTING ATPASE HMA4-RELATED"/>
    <property type="match status" value="1"/>
</dbReference>
<comment type="similarity">
    <text evidence="1">Belongs to the cation transport ATPase (P-type) (TC 3.A.3) family. Type IB subfamily.</text>
</comment>
<dbReference type="NCBIfam" id="TIGR01494">
    <property type="entry name" value="ATPase_P-type"/>
    <property type="match status" value="1"/>
</dbReference>
<evidence type="ECO:0000313" key="6">
    <source>
        <dbReference type="Proteomes" id="UP000019488"/>
    </source>
</evidence>
<dbReference type="InterPro" id="IPR036412">
    <property type="entry name" value="HAD-like_sf"/>
</dbReference>
<evidence type="ECO:0000256" key="3">
    <source>
        <dbReference type="ARBA" id="ARBA00039103"/>
    </source>
</evidence>
<evidence type="ECO:0000256" key="2">
    <source>
        <dbReference type="ARBA" id="ARBA00022539"/>
    </source>
</evidence>
<dbReference type="Pfam" id="PF00702">
    <property type="entry name" value="Hydrolase"/>
    <property type="match status" value="1"/>
</dbReference>
<dbReference type="PRINTS" id="PR00119">
    <property type="entry name" value="CATATPASE"/>
</dbReference>
<gene>
    <name evidence="5" type="ORF">JCM14108_1950</name>
</gene>